<evidence type="ECO:0000313" key="5">
    <source>
        <dbReference type="EMBL" id="KAL3620822.1"/>
    </source>
</evidence>
<evidence type="ECO:0000313" key="6">
    <source>
        <dbReference type="Proteomes" id="UP001632038"/>
    </source>
</evidence>
<gene>
    <name evidence="5" type="ORF">CASFOL_035734</name>
</gene>
<dbReference type="SUPFAM" id="SSF47370">
    <property type="entry name" value="Bromodomain"/>
    <property type="match status" value="1"/>
</dbReference>
<feature type="compositionally biased region" description="Polar residues" evidence="3">
    <location>
        <begin position="312"/>
        <end position="323"/>
    </location>
</feature>
<feature type="compositionally biased region" description="Polar residues" evidence="3">
    <location>
        <begin position="549"/>
        <end position="558"/>
    </location>
</feature>
<dbReference type="AlphaFoldDB" id="A0ABD3BVU6"/>
<dbReference type="PRINTS" id="PR00503">
    <property type="entry name" value="BROMODOMAIN"/>
</dbReference>
<dbReference type="PANTHER" id="PTHR47809">
    <property type="entry name" value="DNA-BINDING BROMODOMAIN-CONTAINING PROTEIN"/>
    <property type="match status" value="1"/>
</dbReference>
<dbReference type="PROSITE" id="PS00633">
    <property type="entry name" value="BROMODOMAIN_1"/>
    <property type="match status" value="1"/>
</dbReference>
<feature type="compositionally biased region" description="Polar residues" evidence="3">
    <location>
        <begin position="18"/>
        <end position="38"/>
    </location>
</feature>
<evidence type="ECO:0000256" key="1">
    <source>
        <dbReference type="ARBA" id="ARBA00023117"/>
    </source>
</evidence>
<feature type="compositionally biased region" description="Acidic residues" evidence="3">
    <location>
        <begin position="40"/>
        <end position="56"/>
    </location>
</feature>
<dbReference type="PANTHER" id="PTHR47809:SF2">
    <property type="entry name" value="DNA-BINDING BROMODOMAIN-CONTAINING PROTEIN"/>
    <property type="match status" value="1"/>
</dbReference>
<dbReference type="InterPro" id="IPR036427">
    <property type="entry name" value="Bromodomain-like_sf"/>
</dbReference>
<feature type="compositionally biased region" description="Basic and acidic residues" evidence="3">
    <location>
        <begin position="488"/>
        <end position="498"/>
    </location>
</feature>
<feature type="domain" description="Bromo" evidence="4">
    <location>
        <begin position="217"/>
        <end position="290"/>
    </location>
</feature>
<feature type="compositionally biased region" description="Polar residues" evidence="3">
    <location>
        <begin position="145"/>
        <end position="158"/>
    </location>
</feature>
<reference evidence="6" key="1">
    <citation type="journal article" date="2024" name="IScience">
        <title>Strigolactones Initiate the Formation of Haustorium-like Structures in Castilleja.</title>
        <authorList>
            <person name="Buerger M."/>
            <person name="Peterson D."/>
            <person name="Chory J."/>
        </authorList>
    </citation>
    <scope>NUCLEOTIDE SEQUENCE [LARGE SCALE GENOMIC DNA]</scope>
</reference>
<dbReference type="EMBL" id="JAVIJP010000066">
    <property type="protein sequence ID" value="KAL3620822.1"/>
    <property type="molecule type" value="Genomic_DNA"/>
</dbReference>
<evidence type="ECO:0000256" key="2">
    <source>
        <dbReference type="PROSITE-ProRule" id="PRU00035"/>
    </source>
</evidence>
<dbReference type="Proteomes" id="UP001632038">
    <property type="component" value="Unassembled WGS sequence"/>
</dbReference>
<keyword evidence="1 2" id="KW-0103">Bromodomain</keyword>
<feature type="compositionally biased region" description="Basic residues" evidence="3">
    <location>
        <begin position="1"/>
        <end position="16"/>
    </location>
</feature>
<dbReference type="SMART" id="SM00297">
    <property type="entry name" value="BROMO"/>
    <property type="match status" value="1"/>
</dbReference>
<sequence>MKRRRGNKKGKAKKPKLASTNEVTSNVVSLNTNDNNSGADEFENNEEVDSGMDSENESTPPQPETICQPEKPVTTDFIGRPINSTFGKAVYTRLKVKIKTSKNLDSQRTSSDAPSQSDTNNNNINNNQRVGSDILAVTSEKMEGSPNSLSETNGSQKSVGIKIKSRGLGSSSMSPCNKTKPAKGDSLEKKDNELLNQESIQNEQELKTALEVIKKIMQMDAAVPFNAPVNPVALGIPDYFEVITTPMDFGTICSNLEKGGKYKNSEDVFKDVQYIWDNCYKYNNKGDYIVELMKRVKKTFIKYWTAVGLFNDQPQENNGSEGNQVKEPTPSSDGNTTPVDGAALNLSSKKFHGLKKHKEGCQCAICVMMRRRQEREEIARLMGGPTDGSDDSMGDVNKPEGISRGNSPFGEYASSNKENSPGAIVEMERKGQEMKFGHIRNFYAQDLQLSHRSGDENGLAPQTGTGGNMSGEIRNETPKQNDNATDQQRPKASLDKNQRAKMLENLRYLENPMLSELYGTLFADNPQSFWNGPHSLVGRNLGSKRRSSLHSAISSLMK</sequence>
<keyword evidence="6" id="KW-1185">Reference proteome</keyword>
<comment type="caution">
    <text evidence="5">The sequence shown here is derived from an EMBL/GenBank/DDBJ whole genome shotgun (WGS) entry which is preliminary data.</text>
</comment>
<evidence type="ECO:0000259" key="4">
    <source>
        <dbReference type="PROSITE" id="PS50014"/>
    </source>
</evidence>
<protein>
    <recommendedName>
        <fullName evidence="4">Bromo domain-containing protein</fullName>
    </recommendedName>
</protein>
<organism evidence="5 6">
    <name type="scientific">Castilleja foliolosa</name>
    <dbReference type="NCBI Taxonomy" id="1961234"/>
    <lineage>
        <taxon>Eukaryota</taxon>
        <taxon>Viridiplantae</taxon>
        <taxon>Streptophyta</taxon>
        <taxon>Embryophyta</taxon>
        <taxon>Tracheophyta</taxon>
        <taxon>Spermatophyta</taxon>
        <taxon>Magnoliopsida</taxon>
        <taxon>eudicotyledons</taxon>
        <taxon>Gunneridae</taxon>
        <taxon>Pentapetalae</taxon>
        <taxon>asterids</taxon>
        <taxon>lamiids</taxon>
        <taxon>Lamiales</taxon>
        <taxon>Orobanchaceae</taxon>
        <taxon>Pedicularideae</taxon>
        <taxon>Castillejinae</taxon>
        <taxon>Castilleja</taxon>
    </lineage>
</organism>
<accession>A0ABD3BVU6</accession>
<name>A0ABD3BVU6_9LAMI</name>
<dbReference type="InterPro" id="IPR018359">
    <property type="entry name" value="Bromodomain_CS"/>
</dbReference>
<dbReference type="Gene3D" id="1.20.920.10">
    <property type="entry name" value="Bromodomain-like"/>
    <property type="match status" value="1"/>
</dbReference>
<dbReference type="InterPro" id="IPR001487">
    <property type="entry name" value="Bromodomain"/>
</dbReference>
<feature type="compositionally biased region" description="Polar residues" evidence="3">
    <location>
        <begin position="101"/>
        <end position="119"/>
    </location>
</feature>
<dbReference type="PROSITE" id="PS50014">
    <property type="entry name" value="BROMODOMAIN_2"/>
    <property type="match status" value="1"/>
</dbReference>
<feature type="region of interest" description="Disordered" evidence="3">
    <location>
        <begin position="312"/>
        <end position="342"/>
    </location>
</feature>
<evidence type="ECO:0000256" key="3">
    <source>
        <dbReference type="SAM" id="MobiDB-lite"/>
    </source>
</evidence>
<dbReference type="Pfam" id="PF00439">
    <property type="entry name" value="Bromodomain"/>
    <property type="match status" value="1"/>
</dbReference>
<feature type="region of interest" description="Disordered" evidence="3">
    <location>
        <begin position="537"/>
        <end position="558"/>
    </location>
</feature>
<feature type="region of interest" description="Disordered" evidence="3">
    <location>
        <begin position="1"/>
        <end position="79"/>
    </location>
</feature>
<feature type="region of interest" description="Disordered" evidence="3">
    <location>
        <begin position="452"/>
        <end position="498"/>
    </location>
</feature>
<feature type="region of interest" description="Disordered" evidence="3">
    <location>
        <begin position="101"/>
        <end position="130"/>
    </location>
</feature>
<feature type="region of interest" description="Disordered" evidence="3">
    <location>
        <begin position="140"/>
        <end position="159"/>
    </location>
</feature>
<proteinExistence type="predicted"/>
<feature type="compositionally biased region" description="Polar residues" evidence="3">
    <location>
        <begin position="329"/>
        <end position="338"/>
    </location>
</feature>
<feature type="compositionally biased region" description="Polar residues" evidence="3">
    <location>
        <begin position="168"/>
        <end position="177"/>
    </location>
</feature>
<feature type="region of interest" description="Disordered" evidence="3">
    <location>
        <begin position="165"/>
        <end position="188"/>
    </location>
</feature>